<evidence type="ECO:0000256" key="1">
    <source>
        <dbReference type="ARBA" id="ARBA00038101"/>
    </source>
</evidence>
<dbReference type="InterPro" id="IPR011990">
    <property type="entry name" value="TPR-like_helical_dom_sf"/>
</dbReference>
<proteinExistence type="inferred from homology"/>
<dbReference type="VEuPathDB" id="FungiDB:SDRG_01342"/>
<comment type="similarity">
    <text evidence="1">Belongs to the sel-1 family.</text>
</comment>
<dbReference type="eggNOG" id="KOG1550">
    <property type="taxonomic scope" value="Eukaryota"/>
</dbReference>
<dbReference type="SMART" id="SM00671">
    <property type="entry name" value="SEL1"/>
    <property type="match status" value="5"/>
</dbReference>
<evidence type="ECO:0000313" key="4">
    <source>
        <dbReference type="Proteomes" id="UP000030762"/>
    </source>
</evidence>
<dbReference type="RefSeq" id="XP_008605083.1">
    <property type="nucleotide sequence ID" value="XM_008606861.1"/>
</dbReference>
<feature type="chain" id="PRO_5004569974" description="SEL1 protein" evidence="2">
    <location>
        <begin position="17"/>
        <end position="554"/>
    </location>
</feature>
<keyword evidence="4" id="KW-1185">Reference proteome</keyword>
<dbReference type="InterPro" id="IPR006597">
    <property type="entry name" value="Sel1-like"/>
</dbReference>
<dbReference type="GeneID" id="19942069"/>
<dbReference type="SUPFAM" id="SSF81901">
    <property type="entry name" value="HCP-like"/>
    <property type="match status" value="3"/>
</dbReference>
<dbReference type="OMA" id="NMAFEWY"/>
<feature type="signal peptide" evidence="2">
    <location>
        <begin position="1"/>
        <end position="16"/>
    </location>
</feature>
<dbReference type="Proteomes" id="UP000030762">
    <property type="component" value="Unassembled WGS sequence"/>
</dbReference>
<sequence>MRAPCLLVWLSSVAAAASHESWSTTVSSEAGRLLEAAHALRTVDQHNATALYTQITAMGDAAATRKALYALGDLAFPSAAAQSLFEQSAALGHAGAQHTLALLAAVDDATPSLATSVLYDAFSAAGGDSRAAQTLGYRSLYGLGAPLSCAAALQYYKQQAAIVVREGAAMVAGQWRKPISLVDDDDRNPTLDQYKLTYVAASAISSKDGKVLFRAAKHLLQRGNIDFLLVRHWLVLALTFGETPAAAYLGHFYAFGWGGPINYAKALAAYLIAKDAKGGEALLGIGLLYLHGHGVAQSTELALEHFDKAALQGHAEAMYYVARILTSKKQLSLAARYYEAASKSGHALGMHAYAGLIEKTSIHPFLRTCALAVTLYKRVSEASVHPWLDRAHAAFHRGDHATSFLLYRLVAEEGYTTALDNALWLVHEGYVVASDAVRHRLVERAAAQGSGLGKLLQADAWLKAGDHKRALVAYASLVTTKTLSYKHIAPAYYSLGYMHEMGLGVLRSRAQALEYYRQSIAVERRVQLPIELWTWKWALLDVLRSVLGESSWWV</sequence>
<evidence type="ECO:0000256" key="2">
    <source>
        <dbReference type="SAM" id="SignalP"/>
    </source>
</evidence>
<dbReference type="InParanoid" id="T0QT65"/>
<dbReference type="Gene3D" id="1.25.40.10">
    <property type="entry name" value="Tetratricopeptide repeat domain"/>
    <property type="match status" value="2"/>
</dbReference>
<dbReference type="STRING" id="1156394.T0QT65"/>
<dbReference type="PANTHER" id="PTHR11102:SF147">
    <property type="entry name" value="SEL1L ADAPTOR SUBUNIT OF ERAD E3 UBIQUITIN LIGASE"/>
    <property type="match status" value="1"/>
</dbReference>
<reference evidence="3 4" key="1">
    <citation type="submission" date="2012-04" db="EMBL/GenBank/DDBJ databases">
        <title>The Genome Sequence of Saprolegnia declina VS20.</title>
        <authorList>
            <consortium name="The Broad Institute Genome Sequencing Platform"/>
            <person name="Russ C."/>
            <person name="Nusbaum C."/>
            <person name="Tyler B."/>
            <person name="van West P."/>
            <person name="Dieguez-Uribeondo J."/>
            <person name="de Bruijn I."/>
            <person name="Tripathy S."/>
            <person name="Jiang R."/>
            <person name="Young S.K."/>
            <person name="Zeng Q."/>
            <person name="Gargeya S."/>
            <person name="Fitzgerald M."/>
            <person name="Haas B."/>
            <person name="Abouelleil A."/>
            <person name="Alvarado L."/>
            <person name="Arachchi H.M."/>
            <person name="Berlin A."/>
            <person name="Chapman S.B."/>
            <person name="Goldberg J."/>
            <person name="Griggs A."/>
            <person name="Gujja S."/>
            <person name="Hansen M."/>
            <person name="Howarth C."/>
            <person name="Imamovic A."/>
            <person name="Larimer J."/>
            <person name="McCowen C."/>
            <person name="Montmayeur A."/>
            <person name="Murphy C."/>
            <person name="Neiman D."/>
            <person name="Pearson M."/>
            <person name="Priest M."/>
            <person name="Roberts A."/>
            <person name="Saif S."/>
            <person name="Shea T."/>
            <person name="Sisk P."/>
            <person name="Sykes S."/>
            <person name="Wortman J."/>
            <person name="Nusbaum C."/>
            <person name="Birren B."/>
        </authorList>
    </citation>
    <scope>NUCLEOTIDE SEQUENCE [LARGE SCALE GENOMIC DNA]</scope>
    <source>
        <strain evidence="3 4">VS20</strain>
    </source>
</reference>
<accession>T0QT65</accession>
<dbReference type="GO" id="GO:0005789">
    <property type="term" value="C:endoplasmic reticulum membrane"/>
    <property type="evidence" value="ECO:0007669"/>
    <property type="project" value="TreeGrafter"/>
</dbReference>
<dbReference type="GO" id="GO:0036503">
    <property type="term" value="P:ERAD pathway"/>
    <property type="evidence" value="ECO:0007669"/>
    <property type="project" value="TreeGrafter"/>
</dbReference>
<dbReference type="Pfam" id="PF08238">
    <property type="entry name" value="Sel1"/>
    <property type="match status" value="5"/>
</dbReference>
<protein>
    <recommendedName>
        <fullName evidence="5">SEL1 protein</fullName>
    </recommendedName>
</protein>
<dbReference type="EMBL" id="JH767134">
    <property type="protein sequence ID" value="EQC41369.1"/>
    <property type="molecule type" value="Genomic_DNA"/>
</dbReference>
<name>T0QT65_SAPDV</name>
<organism evidence="3 4">
    <name type="scientific">Saprolegnia diclina (strain VS20)</name>
    <dbReference type="NCBI Taxonomy" id="1156394"/>
    <lineage>
        <taxon>Eukaryota</taxon>
        <taxon>Sar</taxon>
        <taxon>Stramenopiles</taxon>
        <taxon>Oomycota</taxon>
        <taxon>Saprolegniomycetes</taxon>
        <taxon>Saprolegniales</taxon>
        <taxon>Saprolegniaceae</taxon>
        <taxon>Saprolegnia</taxon>
    </lineage>
</organism>
<evidence type="ECO:0008006" key="5">
    <source>
        <dbReference type="Google" id="ProtNLM"/>
    </source>
</evidence>
<dbReference type="OrthoDB" id="2384430at2759"/>
<dbReference type="AlphaFoldDB" id="T0QT65"/>
<keyword evidence="2" id="KW-0732">Signal</keyword>
<gene>
    <name evidence="3" type="ORF">SDRG_01342</name>
</gene>
<dbReference type="PANTHER" id="PTHR11102">
    <property type="entry name" value="SEL-1-LIKE PROTEIN"/>
    <property type="match status" value="1"/>
</dbReference>
<dbReference type="InterPro" id="IPR050767">
    <property type="entry name" value="Sel1_AlgK"/>
</dbReference>
<evidence type="ECO:0000313" key="3">
    <source>
        <dbReference type="EMBL" id="EQC41369.1"/>
    </source>
</evidence>